<comment type="subcellular location">
    <subcellularLocation>
        <location evidence="1 8">Cytoplasm</location>
    </subcellularLocation>
</comment>
<evidence type="ECO:0000256" key="8">
    <source>
        <dbReference type="PIRNR" id="PIRNR003107"/>
    </source>
</evidence>
<dbReference type="InterPro" id="IPR026022">
    <property type="entry name" value="PhoU_dom"/>
</dbReference>
<feature type="domain" description="PhoU" evidence="9">
    <location>
        <begin position="24"/>
        <end position="110"/>
    </location>
</feature>
<dbReference type="GO" id="GO:0006817">
    <property type="term" value="P:phosphate ion transport"/>
    <property type="evidence" value="ECO:0007669"/>
    <property type="project" value="UniProtKB-KW"/>
</dbReference>
<comment type="subunit">
    <text evidence="3 8">Homodimer.</text>
</comment>
<evidence type="ECO:0000259" key="9">
    <source>
        <dbReference type="Pfam" id="PF01895"/>
    </source>
</evidence>
<evidence type="ECO:0000256" key="6">
    <source>
        <dbReference type="ARBA" id="ARBA00022592"/>
    </source>
</evidence>
<dbReference type="AlphaFoldDB" id="A0AAU8LYP2"/>
<sequence>MPDKKMINRTLHREIDLLKKMFIDLGALVEDRLRKACIVLETSDDDLAEEIIRTDNEIDHMEVQIEEECLKVLALHQPVASDLRLIVAIIKINNELERVGDMAVGIARRVQIINKKGGTSFAVDYMPMAVKVLGMIKMSLDALVTENADFARRIFHDDEEVDALRNKAYKAVVKELDSDTGHAAALLNMYLLSRHLERIGDRACNIAEEVIYLVEGDIVRNE</sequence>
<comment type="function">
    <text evidence="7 8">Plays a role in the regulation of phosphate uptake.</text>
</comment>
<dbReference type="SUPFAM" id="SSF109755">
    <property type="entry name" value="PhoU-like"/>
    <property type="match status" value="1"/>
</dbReference>
<keyword evidence="5 8" id="KW-0963">Cytoplasm</keyword>
<dbReference type="NCBIfam" id="TIGR02135">
    <property type="entry name" value="phoU_full"/>
    <property type="match status" value="1"/>
</dbReference>
<evidence type="ECO:0000256" key="1">
    <source>
        <dbReference type="ARBA" id="ARBA00004496"/>
    </source>
</evidence>
<proteinExistence type="inferred from homology"/>
<evidence type="ECO:0000313" key="10">
    <source>
        <dbReference type="EMBL" id="XCN74234.1"/>
    </source>
</evidence>
<accession>A0AAU8LYP2</accession>
<comment type="similarity">
    <text evidence="2 8">Belongs to the PhoU family.</text>
</comment>
<dbReference type="GO" id="GO:0005737">
    <property type="term" value="C:cytoplasm"/>
    <property type="evidence" value="ECO:0007669"/>
    <property type="project" value="UniProtKB-SubCell"/>
</dbReference>
<evidence type="ECO:0000256" key="4">
    <source>
        <dbReference type="ARBA" id="ARBA00022448"/>
    </source>
</evidence>
<dbReference type="PIRSF" id="PIRSF003107">
    <property type="entry name" value="PhoU"/>
    <property type="match status" value="1"/>
</dbReference>
<feature type="domain" description="PhoU" evidence="9">
    <location>
        <begin position="128"/>
        <end position="210"/>
    </location>
</feature>
<dbReference type="KEGG" id="eaj:Q3M24_05655"/>
<dbReference type="GO" id="GO:0030643">
    <property type="term" value="P:intracellular phosphate ion homeostasis"/>
    <property type="evidence" value="ECO:0007669"/>
    <property type="project" value="InterPro"/>
</dbReference>
<gene>
    <name evidence="10" type="primary">phoU</name>
    <name evidence="10" type="ORF">Q3M24_05655</name>
</gene>
<dbReference type="Gene3D" id="1.20.58.220">
    <property type="entry name" value="Phosphate transport system protein phou homolog 2, domain 2"/>
    <property type="match status" value="1"/>
</dbReference>
<dbReference type="PANTHER" id="PTHR42930:SF3">
    <property type="entry name" value="PHOSPHATE-SPECIFIC TRANSPORT SYSTEM ACCESSORY PROTEIN PHOU"/>
    <property type="match status" value="1"/>
</dbReference>
<keyword evidence="6 8" id="KW-0592">Phosphate transport</keyword>
<dbReference type="InterPro" id="IPR038078">
    <property type="entry name" value="PhoU-like_sf"/>
</dbReference>
<keyword evidence="4 8" id="KW-0813">Transport</keyword>
<name>A0AAU8LYP2_9BACT</name>
<dbReference type="Pfam" id="PF01895">
    <property type="entry name" value="PhoU"/>
    <property type="match status" value="2"/>
</dbReference>
<dbReference type="InterPro" id="IPR028366">
    <property type="entry name" value="PhoU"/>
</dbReference>
<protein>
    <recommendedName>
        <fullName evidence="8">Phosphate-specific transport system accessory protein PhoU</fullName>
    </recommendedName>
</protein>
<reference evidence="10" key="2">
    <citation type="submission" date="2024-06" db="EMBL/GenBank/DDBJ databases">
        <authorList>
            <person name="Plum-Jensen L.E."/>
            <person name="Schramm A."/>
            <person name="Marshall I.P.G."/>
        </authorList>
    </citation>
    <scope>NUCLEOTIDE SEQUENCE</scope>
    <source>
        <strain evidence="10">Rat1</strain>
    </source>
</reference>
<evidence type="ECO:0000256" key="3">
    <source>
        <dbReference type="ARBA" id="ARBA00011738"/>
    </source>
</evidence>
<evidence type="ECO:0000256" key="7">
    <source>
        <dbReference type="ARBA" id="ARBA00056181"/>
    </source>
</evidence>
<organism evidence="10">
    <name type="scientific">Candidatus Electrothrix aestuarii</name>
    <dbReference type="NCBI Taxonomy" id="3062594"/>
    <lineage>
        <taxon>Bacteria</taxon>
        <taxon>Pseudomonadati</taxon>
        <taxon>Thermodesulfobacteriota</taxon>
        <taxon>Desulfobulbia</taxon>
        <taxon>Desulfobulbales</taxon>
        <taxon>Desulfobulbaceae</taxon>
        <taxon>Candidatus Electrothrix</taxon>
    </lineage>
</organism>
<dbReference type="EMBL" id="CP159373">
    <property type="protein sequence ID" value="XCN74234.1"/>
    <property type="molecule type" value="Genomic_DNA"/>
</dbReference>
<evidence type="ECO:0000256" key="5">
    <source>
        <dbReference type="ARBA" id="ARBA00022490"/>
    </source>
</evidence>
<evidence type="ECO:0000256" key="2">
    <source>
        <dbReference type="ARBA" id="ARBA00008107"/>
    </source>
</evidence>
<reference evidence="10" key="1">
    <citation type="journal article" date="2024" name="Syst. Appl. Microbiol.">
        <title>First single-strain enrichments of Electrothrix cable bacteria, description of E. aestuarii sp. nov. and E. rattekaaiensis sp. nov., and proposal of a cable bacteria taxonomy following the rules of the SeqCode.</title>
        <authorList>
            <person name="Plum-Jensen L.E."/>
            <person name="Schramm A."/>
            <person name="Marshall I.P.G."/>
        </authorList>
    </citation>
    <scope>NUCLEOTIDE SEQUENCE</scope>
    <source>
        <strain evidence="10">Rat1</strain>
    </source>
</reference>
<dbReference type="GO" id="GO:0045936">
    <property type="term" value="P:negative regulation of phosphate metabolic process"/>
    <property type="evidence" value="ECO:0007669"/>
    <property type="project" value="InterPro"/>
</dbReference>
<dbReference type="FunFam" id="1.20.58.220:FF:000004">
    <property type="entry name" value="Phosphate-specific transport system accessory protein PhoU"/>
    <property type="match status" value="1"/>
</dbReference>
<dbReference type="PANTHER" id="PTHR42930">
    <property type="entry name" value="PHOSPHATE-SPECIFIC TRANSPORT SYSTEM ACCESSORY PROTEIN PHOU"/>
    <property type="match status" value="1"/>
</dbReference>